<dbReference type="GO" id="GO:0006275">
    <property type="term" value="P:regulation of DNA replication"/>
    <property type="evidence" value="ECO:0007669"/>
    <property type="project" value="InterPro"/>
</dbReference>
<dbReference type="CDD" id="cd00577">
    <property type="entry name" value="PCNA"/>
    <property type="match status" value="1"/>
</dbReference>
<dbReference type="GO" id="GO:0003677">
    <property type="term" value="F:DNA binding"/>
    <property type="evidence" value="ECO:0007669"/>
    <property type="project" value="UniProtKB-KW"/>
</dbReference>
<dbReference type="Pfam" id="PF00705">
    <property type="entry name" value="PCNA_N"/>
    <property type="match status" value="1"/>
</dbReference>
<dbReference type="GO" id="GO:0006272">
    <property type="term" value="P:leading strand elongation"/>
    <property type="evidence" value="ECO:0007669"/>
    <property type="project" value="TreeGrafter"/>
</dbReference>
<dbReference type="Pfam" id="PF02747">
    <property type="entry name" value="PCNA_C"/>
    <property type="match status" value="1"/>
</dbReference>
<dbReference type="InterPro" id="IPR000730">
    <property type="entry name" value="Pr_cel_nuc_antig"/>
</dbReference>
<dbReference type="GO" id="GO:0006298">
    <property type="term" value="P:mismatch repair"/>
    <property type="evidence" value="ECO:0007669"/>
    <property type="project" value="TreeGrafter"/>
</dbReference>
<evidence type="ECO:0000313" key="5">
    <source>
        <dbReference type="EMBL" id="QHU01596.1"/>
    </source>
</evidence>
<sequence>MSSEYLFSFKTIQSNVIKTLGEALKEILTDANISFNKSGVKICAMDATQTVLVHLKLDADNFEEYECNKSSVIGINMQNLFKLLKTMTNNDTLFWGIKKDDVNFLIIKIYNNDKNITNTFKLPLLDLDNINITIPPAEFDSIITLPSSDFQKICRDMHNISDTIEICNAGNLLYFKCDGCIAQQETIMGGSSDDIGLQFVKQSDDKIIQGYYNLKHLVMFTKCTNLCNTIELYMKNDFPIVIKFQVGSLGTLKLAIAPKIND</sequence>
<feature type="domain" description="Proliferating cell nuclear antigen PCNA N-terminal" evidence="3">
    <location>
        <begin position="10"/>
        <end position="128"/>
    </location>
</feature>
<dbReference type="InterPro" id="IPR046938">
    <property type="entry name" value="DNA_clamp_sf"/>
</dbReference>
<dbReference type="EMBL" id="MN740346">
    <property type="protein sequence ID" value="QHU01596.1"/>
    <property type="molecule type" value="Genomic_DNA"/>
</dbReference>
<dbReference type="NCBIfam" id="TIGR00590">
    <property type="entry name" value="pcna"/>
    <property type="match status" value="1"/>
</dbReference>
<keyword evidence="2" id="KW-0238">DNA-binding</keyword>
<evidence type="ECO:0000256" key="2">
    <source>
        <dbReference type="ARBA" id="ARBA00023125"/>
    </source>
</evidence>
<comment type="similarity">
    <text evidence="1">Belongs to the PCNA family.</text>
</comment>
<accession>A0A6C0JA61</accession>
<evidence type="ECO:0000259" key="4">
    <source>
        <dbReference type="Pfam" id="PF02747"/>
    </source>
</evidence>
<dbReference type="Gene3D" id="3.70.10.10">
    <property type="match status" value="1"/>
</dbReference>
<dbReference type="SUPFAM" id="SSF55979">
    <property type="entry name" value="DNA clamp"/>
    <property type="match status" value="2"/>
</dbReference>
<proteinExistence type="inferred from homology"/>
<organism evidence="5">
    <name type="scientific">viral metagenome</name>
    <dbReference type="NCBI Taxonomy" id="1070528"/>
    <lineage>
        <taxon>unclassified sequences</taxon>
        <taxon>metagenomes</taxon>
        <taxon>organismal metagenomes</taxon>
    </lineage>
</organism>
<dbReference type="PANTHER" id="PTHR11352">
    <property type="entry name" value="PROLIFERATING CELL NUCLEAR ANTIGEN"/>
    <property type="match status" value="1"/>
</dbReference>
<reference evidence="5" key="1">
    <citation type="journal article" date="2020" name="Nature">
        <title>Giant virus diversity and host interactions through global metagenomics.</title>
        <authorList>
            <person name="Schulz F."/>
            <person name="Roux S."/>
            <person name="Paez-Espino D."/>
            <person name="Jungbluth S."/>
            <person name="Walsh D.A."/>
            <person name="Denef V.J."/>
            <person name="McMahon K.D."/>
            <person name="Konstantinidis K.T."/>
            <person name="Eloe-Fadrosh E.A."/>
            <person name="Kyrpides N.C."/>
            <person name="Woyke T."/>
        </authorList>
    </citation>
    <scope>NUCLEOTIDE SEQUENCE</scope>
    <source>
        <strain evidence="5">GVMAG-M-3300025874-2</strain>
    </source>
</reference>
<name>A0A6C0JA61_9ZZZZ</name>
<dbReference type="HAMAP" id="MF_00317">
    <property type="entry name" value="DNApol_clamp_arch"/>
    <property type="match status" value="1"/>
</dbReference>
<dbReference type="AlphaFoldDB" id="A0A6C0JA61"/>
<dbReference type="GO" id="GO:0030337">
    <property type="term" value="F:DNA polymerase processivity factor activity"/>
    <property type="evidence" value="ECO:0007669"/>
    <property type="project" value="InterPro"/>
</dbReference>
<dbReference type="GO" id="GO:0043626">
    <property type="term" value="C:PCNA complex"/>
    <property type="evidence" value="ECO:0007669"/>
    <property type="project" value="TreeGrafter"/>
</dbReference>
<dbReference type="GO" id="GO:0019985">
    <property type="term" value="P:translesion synthesis"/>
    <property type="evidence" value="ECO:0007669"/>
    <property type="project" value="TreeGrafter"/>
</dbReference>
<evidence type="ECO:0000259" key="3">
    <source>
        <dbReference type="Pfam" id="PF00705"/>
    </source>
</evidence>
<protein>
    <recommendedName>
        <fullName evidence="6">Proliferating cell nuclear antigen PCNA N-terminal domain-containing protein</fullName>
    </recommendedName>
</protein>
<dbReference type="InterPro" id="IPR022649">
    <property type="entry name" value="Pr_cel_nuc_antig_C"/>
</dbReference>
<dbReference type="PANTHER" id="PTHR11352:SF0">
    <property type="entry name" value="PROLIFERATING CELL NUCLEAR ANTIGEN"/>
    <property type="match status" value="1"/>
</dbReference>
<evidence type="ECO:0008006" key="6">
    <source>
        <dbReference type="Google" id="ProtNLM"/>
    </source>
</evidence>
<dbReference type="InterPro" id="IPR022648">
    <property type="entry name" value="Pr_cel_nuc_antig_N"/>
</dbReference>
<feature type="domain" description="Proliferating cell nuclear antigen PCNA C-terminal" evidence="4">
    <location>
        <begin position="134"/>
        <end position="259"/>
    </location>
</feature>
<evidence type="ECO:0000256" key="1">
    <source>
        <dbReference type="ARBA" id="ARBA00010462"/>
    </source>
</evidence>
<dbReference type="PRINTS" id="PR00339">
    <property type="entry name" value="PCNACYCLIN"/>
</dbReference>